<keyword evidence="3" id="KW-1185">Reference proteome</keyword>
<name>A0A232ENQ3_9HYME</name>
<dbReference type="AlphaFoldDB" id="A0A232ENQ3"/>
<feature type="chain" id="PRO_5013348271" evidence="1">
    <location>
        <begin position="24"/>
        <end position="80"/>
    </location>
</feature>
<feature type="signal peptide" evidence="1">
    <location>
        <begin position="1"/>
        <end position="23"/>
    </location>
</feature>
<dbReference type="EMBL" id="NNAY01003090">
    <property type="protein sequence ID" value="OXU19999.1"/>
    <property type="molecule type" value="Genomic_DNA"/>
</dbReference>
<proteinExistence type="predicted"/>
<dbReference type="Proteomes" id="UP000215335">
    <property type="component" value="Unassembled WGS sequence"/>
</dbReference>
<evidence type="ECO:0000313" key="3">
    <source>
        <dbReference type="Proteomes" id="UP000215335"/>
    </source>
</evidence>
<evidence type="ECO:0000256" key="1">
    <source>
        <dbReference type="SAM" id="SignalP"/>
    </source>
</evidence>
<sequence length="80" mass="8492">MSLKCAVILTLALIVYTIERAEAQEAPSPAPWPADFNQAWTTVMNFINPAIENFMKAMPAIPGWPPAPGEAAATPAVPTA</sequence>
<protein>
    <submittedName>
        <fullName evidence="2">Uncharacterized protein</fullName>
    </submittedName>
</protein>
<accession>A0A232ENQ3</accession>
<comment type="caution">
    <text evidence="2">The sequence shown here is derived from an EMBL/GenBank/DDBJ whole genome shotgun (WGS) entry which is preliminary data.</text>
</comment>
<gene>
    <name evidence="2" type="ORF">TSAR_001734</name>
</gene>
<reference evidence="2 3" key="1">
    <citation type="journal article" date="2017" name="Curr. Biol.">
        <title>The Evolution of Venom by Co-option of Single-Copy Genes.</title>
        <authorList>
            <person name="Martinson E.O."/>
            <person name="Mrinalini"/>
            <person name="Kelkar Y.D."/>
            <person name="Chang C.H."/>
            <person name="Werren J.H."/>
        </authorList>
    </citation>
    <scope>NUCLEOTIDE SEQUENCE [LARGE SCALE GENOMIC DNA]</scope>
    <source>
        <strain evidence="2 3">Alberta</strain>
        <tissue evidence="2">Whole body</tissue>
    </source>
</reference>
<evidence type="ECO:0000313" key="2">
    <source>
        <dbReference type="EMBL" id="OXU19999.1"/>
    </source>
</evidence>
<organism evidence="2 3">
    <name type="scientific">Trichomalopsis sarcophagae</name>
    <dbReference type="NCBI Taxonomy" id="543379"/>
    <lineage>
        <taxon>Eukaryota</taxon>
        <taxon>Metazoa</taxon>
        <taxon>Ecdysozoa</taxon>
        <taxon>Arthropoda</taxon>
        <taxon>Hexapoda</taxon>
        <taxon>Insecta</taxon>
        <taxon>Pterygota</taxon>
        <taxon>Neoptera</taxon>
        <taxon>Endopterygota</taxon>
        <taxon>Hymenoptera</taxon>
        <taxon>Apocrita</taxon>
        <taxon>Proctotrupomorpha</taxon>
        <taxon>Chalcidoidea</taxon>
        <taxon>Pteromalidae</taxon>
        <taxon>Pteromalinae</taxon>
        <taxon>Trichomalopsis</taxon>
    </lineage>
</organism>
<keyword evidence="1" id="KW-0732">Signal</keyword>